<evidence type="ECO:0000256" key="1">
    <source>
        <dbReference type="SAM" id="MobiDB-lite"/>
    </source>
</evidence>
<dbReference type="Proteomes" id="UP001634393">
    <property type="component" value="Unassembled WGS sequence"/>
</dbReference>
<evidence type="ECO:0000313" key="2">
    <source>
        <dbReference type="EMBL" id="KAL3825717.1"/>
    </source>
</evidence>
<dbReference type="PANTHER" id="PTHR34569:SF12">
    <property type="entry name" value="TRANSMEMBRANE PROTEIN"/>
    <property type="match status" value="1"/>
</dbReference>
<accession>A0ABD3SMJ6</accession>
<comment type="caution">
    <text evidence="2">The sequence shown here is derived from an EMBL/GenBank/DDBJ whole genome shotgun (WGS) entry which is preliminary data.</text>
</comment>
<sequence>MNDGVSTPQQLLRRRNSISTSTALAVLPNHNSSSSTTTTSASSSSSYSFPSDELELLSIKPASHSYTSLKDLLPSVAVNSPKPSPVHLAQPATDICIRNRLVKQAAWAYLQPKSTSPGSTGGNFFHRFWPRFTAVIDLIRANVVRILDWTLRFIRIRSSR</sequence>
<protein>
    <submittedName>
        <fullName evidence="2">Uncharacterized protein</fullName>
    </submittedName>
</protein>
<feature type="region of interest" description="Disordered" evidence="1">
    <location>
        <begin position="24"/>
        <end position="45"/>
    </location>
</feature>
<evidence type="ECO:0000313" key="3">
    <source>
        <dbReference type="Proteomes" id="UP001634393"/>
    </source>
</evidence>
<dbReference type="AlphaFoldDB" id="A0ABD3SMJ6"/>
<organism evidence="2 3">
    <name type="scientific">Penstemon smallii</name>
    <dbReference type="NCBI Taxonomy" id="265156"/>
    <lineage>
        <taxon>Eukaryota</taxon>
        <taxon>Viridiplantae</taxon>
        <taxon>Streptophyta</taxon>
        <taxon>Embryophyta</taxon>
        <taxon>Tracheophyta</taxon>
        <taxon>Spermatophyta</taxon>
        <taxon>Magnoliopsida</taxon>
        <taxon>eudicotyledons</taxon>
        <taxon>Gunneridae</taxon>
        <taxon>Pentapetalae</taxon>
        <taxon>asterids</taxon>
        <taxon>lamiids</taxon>
        <taxon>Lamiales</taxon>
        <taxon>Plantaginaceae</taxon>
        <taxon>Cheloneae</taxon>
        <taxon>Penstemon</taxon>
    </lineage>
</organism>
<gene>
    <name evidence="2" type="ORF">ACJIZ3_021746</name>
</gene>
<dbReference type="PANTHER" id="PTHR34569">
    <property type="entry name" value="EXPRESSED PROTEIN"/>
    <property type="match status" value="1"/>
</dbReference>
<reference evidence="2 3" key="1">
    <citation type="submission" date="2024-12" db="EMBL/GenBank/DDBJ databases">
        <title>The unique morphological basis and parallel evolutionary history of personate flowers in Penstemon.</title>
        <authorList>
            <person name="Depatie T.H."/>
            <person name="Wessinger C.A."/>
        </authorList>
    </citation>
    <scope>NUCLEOTIDE SEQUENCE [LARGE SCALE GENOMIC DNA]</scope>
    <source>
        <strain evidence="2">WTNN_2</strain>
        <tissue evidence="2">Leaf</tissue>
    </source>
</reference>
<keyword evidence="3" id="KW-1185">Reference proteome</keyword>
<dbReference type="EMBL" id="JBJXBP010000006">
    <property type="protein sequence ID" value="KAL3825717.1"/>
    <property type="molecule type" value="Genomic_DNA"/>
</dbReference>
<feature type="compositionally biased region" description="Low complexity" evidence="1">
    <location>
        <begin position="32"/>
        <end position="45"/>
    </location>
</feature>
<name>A0ABD3SMJ6_9LAMI</name>
<proteinExistence type="predicted"/>